<dbReference type="SUPFAM" id="SSF48113">
    <property type="entry name" value="Heme-dependent peroxidases"/>
    <property type="match status" value="1"/>
</dbReference>
<keyword evidence="2" id="KW-0408">Iron</keyword>
<dbReference type="GO" id="GO:0020037">
    <property type="term" value="F:heme binding"/>
    <property type="evidence" value="ECO:0007669"/>
    <property type="project" value="InterPro"/>
</dbReference>
<accession>A0AAN5CXH7</accession>
<dbReference type="Proteomes" id="UP001328107">
    <property type="component" value="Unassembled WGS sequence"/>
</dbReference>
<organism evidence="3 4">
    <name type="scientific">Pristionchus mayeri</name>
    <dbReference type="NCBI Taxonomy" id="1317129"/>
    <lineage>
        <taxon>Eukaryota</taxon>
        <taxon>Metazoa</taxon>
        <taxon>Ecdysozoa</taxon>
        <taxon>Nematoda</taxon>
        <taxon>Chromadorea</taxon>
        <taxon>Rhabditida</taxon>
        <taxon>Rhabditina</taxon>
        <taxon>Diplogasteromorpha</taxon>
        <taxon>Diplogasteroidea</taxon>
        <taxon>Neodiplogasteridae</taxon>
        <taxon>Pristionchus</taxon>
    </lineage>
</organism>
<evidence type="ECO:0000313" key="4">
    <source>
        <dbReference type="Proteomes" id="UP001328107"/>
    </source>
</evidence>
<comment type="caution">
    <text evidence="3">The sequence shown here is derived from an EMBL/GenBank/DDBJ whole genome shotgun (WGS) entry which is preliminary data.</text>
</comment>
<gene>
    <name evidence="3" type="ORF">PMAYCL1PPCAC_22011</name>
</gene>
<dbReference type="InterPro" id="IPR010255">
    <property type="entry name" value="Haem_peroxidase_sf"/>
</dbReference>
<sequence length="337" mass="38077">MVLTSCKQETIDRISSSASQHSTSWLRLHNKIAATLQNINPRWDSNRIFQETRKIVGACMQVVTYNEFLPALLGPFFNRLITPYAGYDRQMSTGTLNEFATAAFRLHGMVQELYPLLDSSFRQTGSVGVVEGIQNLNVIMESGLDLLYRGLISIPARAPQRITTSMTELIFKRQGDMASVNIQRGRDHGLAPYNHYRRLCKLRPIQSFDEWVEVSDPEARLQISQLYSSPDELDLYTGGILEDRAANSLVGPTFACIISEQFVRLREGDRHYWENPSSFTEQLTEQAALAQVTLSWIICSTADRMGRITHDSFSIDNGANAVQCSAIPHLDLNPWRE</sequence>
<dbReference type="EMBL" id="BTRK01000005">
    <property type="protein sequence ID" value="GMR51817.1"/>
    <property type="molecule type" value="Genomic_DNA"/>
</dbReference>
<dbReference type="PANTHER" id="PTHR11475:SF22">
    <property type="entry name" value="PEROXIDASE SKPO-1"/>
    <property type="match status" value="1"/>
</dbReference>
<dbReference type="GO" id="GO:0006979">
    <property type="term" value="P:response to oxidative stress"/>
    <property type="evidence" value="ECO:0007669"/>
    <property type="project" value="InterPro"/>
</dbReference>
<dbReference type="InterPro" id="IPR037120">
    <property type="entry name" value="Haem_peroxidase_sf_animal"/>
</dbReference>
<dbReference type="GO" id="GO:0004601">
    <property type="term" value="F:peroxidase activity"/>
    <property type="evidence" value="ECO:0007669"/>
    <property type="project" value="UniProtKB-KW"/>
</dbReference>
<dbReference type="GO" id="GO:0046872">
    <property type="term" value="F:metal ion binding"/>
    <property type="evidence" value="ECO:0007669"/>
    <property type="project" value="UniProtKB-KW"/>
</dbReference>
<evidence type="ECO:0000256" key="2">
    <source>
        <dbReference type="PIRSR" id="PIRSR619791-2"/>
    </source>
</evidence>
<proteinExistence type="predicted"/>
<feature type="binding site" description="axial binding residue" evidence="2">
    <location>
        <position position="107"/>
    </location>
    <ligand>
        <name>heme b</name>
        <dbReference type="ChEBI" id="CHEBI:60344"/>
    </ligand>
    <ligandPart>
        <name>Fe</name>
        <dbReference type="ChEBI" id="CHEBI:18248"/>
    </ligandPart>
</feature>
<evidence type="ECO:0000256" key="1">
    <source>
        <dbReference type="ARBA" id="ARBA00022559"/>
    </source>
</evidence>
<dbReference type="PANTHER" id="PTHR11475">
    <property type="entry name" value="OXIDASE/PEROXIDASE"/>
    <property type="match status" value="1"/>
</dbReference>
<dbReference type="GO" id="GO:0005615">
    <property type="term" value="C:extracellular space"/>
    <property type="evidence" value="ECO:0007669"/>
    <property type="project" value="TreeGrafter"/>
</dbReference>
<dbReference type="AlphaFoldDB" id="A0AAN5CXH7"/>
<evidence type="ECO:0000313" key="3">
    <source>
        <dbReference type="EMBL" id="GMR51817.1"/>
    </source>
</evidence>
<evidence type="ECO:0008006" key="5">
    <source>
        <dbReference type="Google" id="ProtNLM"/>
    </source>
</evidence>
<keyword evidence="4" id="KW-1185">Reference proteome</keyword>
<dbReference type="Gene3D" id="1.10.640.10">
    <property type="entry name" value="Haem peroxidase domain superfamily, animal type"/>
    <property type="match status" value="1"/>
</dbReference>
<name>A0AAN5CXH7_9BILA</name>
<protein>
    <recommendedName>
        <fullName evidence="5">Peroxidase</fullName>
    </recommendedName>
</protein>
<dbReference type="InterPro" id="IPR019791">
    <property type="entry name" value="Haem_peroxidase_animal"/>
</dbReference>
<keyword evidence="1" id="KW-0575">Peroxidase</keyword>
<dbReference type="Pfam" id="PF03098">
    <property type="entry name" value="An_peroxidase"/>
    <property type="match status" value="1"/>
</dbReference>
<dbReference type="PRINTS" id="PR00457">
    <property type="entry name" value="ANPEROXIDASE"/>
</dbReference>
<keyword evidence="2" id="KW-0349">Heme</keyword>
<dbReference type="PROSITE" id="PS50292">
    <property type="entry name" value="PEROXIDASE_3"/>
    <property type="match status" value="1"/>
</dbReference>
<reference evidence="4" key="1">
    <citation type="submission" date="2022-10" db="EMBL/GenBank/DDBJ databases">
        <title>Genome assembly of Pristionchus species.</title>
        <authorList>
            <person name="Yoshida K."/>
            <person name="Sommer R.J."/>
        </authorList>
    </citation>
    <scope>NUCLEOTIDE SEQUENCE [LARGE SCALE GENOMIC DNA]</scope>
    <source>
        <strain evidence="4">RS5460</strain>
    </source>
</reference>
<keyword evidence="1" id="KW-0560">Oxidoreductase</keyword>
<keyword evidence="2" id="KW-0479">Metal-binding</keyword>